<dbReference type="EMBL" id="VTPS01000001">
    <property type="protein sequence ID" value="TZE83511.1"/>
    <property type="molecule type" value="Genomic_DNA"/>
</dbReference>
<keyword evidence="7 9" id="KW-0811">Translocation</keyword>
<dbReference type="HAMAP" id="MF_01463_B">
    <property type="entry name" value="SecD_B"/>
    <property type="match status" value="1"/>
</dbReference>
<evidence type="ECO:0000256" key="1">
    <source>
        <dbReference type="ARBA" id="ARBA00004651"/>
    </source>
</evidence>
<feature type="domain" description="Protein translocase subunit SecDF P1" evidence="11">
    <location>
        <begin position="67"/>
        <end position="122"/>
    </location>
</feature>
<feature type="transmembrane region" description="Helical" evidence="9">
    <location>
        <begin position="297"/>
        <end position="318"/>
    </location>
</feature>
<dbReference type="PANTHER" id="PTHR30081:SF1">
    <property type="entry name" value="PROTEIN TRANSLOCASE SUBUNIT SECD"/>
    <property type="match status" value="1"/>
</dbReference>
<feature type="transmembrane region" description="Helical" evidence="9">
    <location>
        <begin position="9"/>
        <end position="32"/>
    </location>
</feature>
<dbReference type="Gene3D" id="1.20.1640.10">
    <property type="entry name" value="Multidrug efflux transporter AcrB transmembrane domain"/>
    <property type="match status" value="1"/>
</dbReference>
<dbReference type="NCBIfam" id="TIGR01129">
    <property type="entry name" value="secD"/>
    <property type="match status" value="1"/>
</dbReference>
<keyword evidence="14" id="KW-1185">Reference proteome</keyword>
<keyword evidence="5 9" id="KW-0653">Protein transport</keyword>
<dbReference type="Gene3D" id="3.30.70.3220">
    <property type="match status" value="1"/>
</dbReference>
<reference evidence="13 14" key="1">
    <citation type="submission" date="2019-08" db="EMBL/GenBank/DDBJ databases">
        <title>Calorimonas adulescens gen. nov., sp. nov., an anaerobic thermophilic bacterium from Sakhalin hot spring.</title>
        <authorList>
            <person name="Khomyakova M.A."/>
            <person name="Merkel A.Y."/>
            <person name="Novikov A."/>
            <person name="Bonch-Osmolovskaya E.A."/>
            <person name="Slobodkin A.I."/>
        </authorList>
    </citation>
    <scope>NUCLEOTIDE SEQUENCE [LARGE SCALE GENOMIC DNA]</scope>
    <source>
        <strain evidence="13 14">A05MB</strain>
    </source>
</reference>
<evidence type="ECO:0000256" key="9">
    <source>
        <dbReference type="HAMAP-Rule" id="MF_01463"/>
    </source>
</evidence>
<dbReference type="Pfam" id="PF02355">
    <property type="entry name" value="SecD_SecF_C"/>
    <property type="match status" value="1"/>
</dbReference>
<dbReference type="NCBIfam" id="TIGR00916">
    <property type="entry name" value="2A0604s01"/>
    <property type="match status" value="1"/>
</dbReference>
<comment type="similarity">
    <text evidence="9">Belongs to the SecD/SecF family. SecD subfamily.</text>
</comment>
<comment type="caution">
    <text evidence="13">The sequence shown here is derived from an EMBL/GenBank/DDBJ whole genome shotgun (WGS) entry which is preliminary data.</text>
</comment>
<keyword evidence="2 9" id="KW-0813">Transport</keyword>
<dbReference type="InterPro" id="IPR005791">
    <property type="entry name" value="SecD"/>
</dbReference>
<comment type="subcellular location">
    <subcellularLocation>
        <location evidence="1 9">Cell membrane</location>
        <topology evidence="1 9">Multi-pass membrane protein</topology>
    </subcellularLocation>
</comment>
<dbReference type="RefSeq" id="WP_149544129.1">
    <property type="nucleotide sequence ID" value="NZ_VTPS01000001.1"/>
</dbReference>
<keyword evidence="3 9" id="KW-1003">Cell membrane</keyword>
<evidence type="ECO:0000259" key="10">
    <source>
        <dbReference type="Pfam" id="PF02355"/>
    </source>
</evidence>
<evidence type="ECO:0000313" key="14">
    <source>
        <dbReference type="Proteomes" id="UP000322976"/>
    </source>
</evidence>
<dbReference type="Pfam" id="PF22599">
    <property type="entry name" value="SecDF_P1_head"/>
    <property type="match status" value="1"/>
</dbReference>
<name>A0A5D8QG87_9THEO</name>
<dbReference type="GO" id="GO:0006605">
    <property type="term" value="P:protein targeting"/>
    <property type="evidence" value="ECO:0007669"/>
    <property type="project" value="UniProtKB-UniRule"/>
</dbReference>
<dbReference type="AlphaFoldDB" id="A0A5D8QG87"/>
<feature type="transmembrane region" description="Helical" evidence="9">
    <location>
        <begin position="271"/>
        <end position="291"/>
    </location>
</feature>
<evidence type="ECO:0000256" key="6">
    <source>
        <dbReference type="ARBA" id="ARBA00022989"/>
    </source>
</evidence>
<dbReference type="GO" id="GO:0043952">
    <property type="term" value="P:protein transport by the Sec complex"/>
    <property type="evidence" value="ECO:0007669"/>
    <property type="project" value="UniProtKB-UniRule"/>
</dbReference>
<dbReference type="FunFam" id="1.20.1640.10:FF:000004">
    <property type="entry name" value="Protein translocase subunit SecD"/>
    <property type="match status" value="1"/>
</dbReference>
<evidence type="ECO:0000259" key="11">
    <source>
        <dbReference type="Pfam" id="PF21760"/>
    </source>
</evidence>
<evidence type="ECO:0000256" key="4">
    <source>
        <dbReference type="ARBA" id="ARBA00022692"/>
    </source>
</evidence>
<dbReference type="InterPro" id="IPR048634">
    <property type="entry name" value="SecD_SecF_C"/>
</dbReference>
<dbReference type="GO" id="GO:0065002">
    <property type="term" value="P:intracellular protein transmembrane transport"/>
    <property type="evidence" value="ECO:0007669"/>
    <property type="project" value="UniProtKB-UniRule"/>
</dbReference>
<evidence type="ECO:0000256" key="7">
    <source>
        <dbReference type="ARBA" id="ARBA00023010"/>
    </source>
</evidence>
<dbReference type="InterPro" id="IPR048631">
    <property type="entry name" value="SecD_1st"/>
</dbReference>
<sequence>MRVKNAVKFAIIIAIIAIVSFVMLQGITIGSFKIEPIKNSIRQGLDLKGGVYAIMEAQGNVTQDDISKAIVVINDRVNALGVTEPIIVPEGTNRIRVELPGVSDPESAINFLGQTAQLQFIGPDGKIVLTGADVKDSRAVLGKDEMGVETPQVTLSLTPDGAKKFADATEKYLNQQISIVLDDKVISAPVVRSKITGGEAVITGLENFDEASKLAIQIRSGALPVPLKPIEIRTVGPTLGQDALTKSIQAGIYGVLLVMLFMLAYYKLPGFVADIALVIYIIISFIVFAAIKVTMTLPGIAGVILSIGMAVDANVIIFERIKEELKNGKSLRASIDQGFSRALVTVVDSNVTTLIACAVLFFLGEGSIKGFAITLSIGVLASMLTAVVLMKYILNTVVGMNITKNPKLFGL</sequence>
<feature type="domain" description="Protein export membrane protein SecD/SecF C-terminal" evidence="10">
    <location>
        <begin position="230"/>
        <end position="395"/>
    </location>
</feature>
<accession>A0A5D8QG87</accession>
<evidence type="ECO:0000256" key="5">
    <source>
        <dbReference type="ARBA" id="ARBA00022927"/>
    </source>
</evidence>
<keyword evidence="6 9" id="KW-1133">Transmembrane helix</keyword>
<gene>
    <name evidence="9 13" type="primary">secD</name>
    <name evidence="13" type="ORF">FWJ32_01100</name>
</gene>
<dbReference type="InterPro" id="IPR054384">
    <property type="entry name" value="SecDF_P1_head"/>
</dbReference>
<evidence type="ECO:0000256" key="2">
    <source>
        <dbReference type="ARBA" id="ARBA00022448"/>
    </source>
</evidence>
<feature type="transmembrane region" description="Helical" evidence="9">
    <location>
        <begin position="339"/>
        <end position="364"/>
    </location>
</feature>
<feature type="domain" description="SecDF P1 head subdomain" evidence="12">
    <location>
        <begin position="126"/>
        <end position="225"/>
    </location>
</feature>
<feature type="transmembrane region" description="Helical" evidence="9">
    <location>
        <begin position="370"/>
        <end position="394"/>
    </location>
</feature>
<proteinExistence type="inferred from homology"/>
<dbReference type="InterPro" id="IPR055344">
    <property type="entry name" value="SecD_SecF_C_bact"/>
</dbReference>
<organism evidence="13 14">
    <name type="scientific">Calorimonas adulescens</name>
    <dbReference type="NCBI Taxonomy" id="2606906"/>
    <lineage>
        <taxon>Bacteria</taxon>
        <taxon>Bacillati</taxon>
        <taxon>Bacillota</taxon>
        <taxon>Clostridia</taxon>
        <taxon>Thermoanaerobacterales</taxon>
        <taxon>Thermoanaerobacteraceae</taxon>
        <taxon>Calorimonas</taxon>
    </lineage>
</organism>
<evidence type="ECO:0000259" key="12">
    <source>
        <dbReference type="Pfam" id="PF22599"/>
    </source>
</evidence>
<comment type="function">
    <text evidence="9">Part of the Sec protein translocase complex. Interacts with the SecYEG preprotein conducting channel. SecDF uses the proton motive force (PMF) to complete protein translocation after the ATP-dependent function of SecA.</text>
</comment>
<evidence type="ECO:0000313" key="13">
    <source>
        <dbReference type="EMBL" id="TZE83511.1"/>
    </source>
</evidence>
<dbReference type="Proteomes" id="UP000322976">
    <property type="component" value="Unassembled WGS sequence"/>
</dbReference>
<feature type="transmembrane region" description="Helical" evidence="9">
    <location>
        <begin position="248"/>
        <end position="266"/>
    </location>
</feature>
<evidence type="ECO:0000256" key="3">
    <source>
        <dbReference type="ARBA" id="ARBA00022475"/>
    </source>
</evidence>
<dbReference type="GO" id="GO:0005886">
    <property type="term" value="C:plasma membrane"/>
    <property type="evidence" value="ECO:0007669"/>
    <property type="project" value="UniProtKB-SubCell"/>
</dbReference>
<dbReference type="InterPro" id="IPR022813">
    <property type="entry name" value="SecD/SecF_arch_bac"/>
</dbReference>
<dbReference type="PANTHER" id="PTHR30081">
    <property type="entry name" value="PROTEIN-EXPORT MEMBRANE PROTEIN SEC"/>
    <property type="match status" value="1"/>
</dbReference>
<dbReference type="Pfam" id="PF21760">
    <property type="entry name" value="SecD_1st"/>
    <property type="match status" value="1"/>
</dbReference>
<comment type="subunit">
    <text evidence="9">Forms a complex with SecF. Part of the essential Sec protein translocation apparatus which comprises SecA, SecYEG and auxiliary proteins SecDF. Other proteins may also be involved.</text>
</comment>
<keyword evidence="4 9" id="KW-0812">Transmembrane</keyword>
<dbReference type="GO" id="GO:0015450">
    <property type="term" value="F:protein-transporting ATPase activity"/>
    <property type="evidence" value="ECO:0007669"/>
    <property type="project" value="InterPro"/>
</dbReference>
<evidence type="ECO:0000256" key="8">
    <source>
        <dbReference type="ARBA" id="ARBA00023136"/>
    </source>
</evidence>
<protein>
    <recommendedName>
        <fullName evidence="9">Protein translocase subunit SecD</fullName>
    </recommendedName>
</protein>
<keyword evidence="8 9" id="KW-0472">Membrane</keyword>
<dbReference type="SUPFAM" id="SSF82866">
    <property type="entry name" value="Multidrug efflux transporter AcrB transmembrane domain"/>
    <property type="match status" value="1"/>
</dbReference>